<dbReference type="PANTHER" id="PTHR43252:SF4">
    <property type="entry name" value="TRANSCRIPTIONAL REGULATORY PROTEIN"/>
    <property type="match status" value="1"/>
</dbReference>
<dbReference type="Pfam" id="PF03551">
    <property type="entry name" value="PadR"/>
    <property type="match status" value="1"/>
</dbReference>
<dbReference type="InterPro" id="IPR005149">
    <property type="entry name" value="Tscrpt_reg_PadR_N"/>
</dbReference>
<organism evidence="2 3">
    <name type="scientific">Solirubrobacter deserti</name>
    <dbReference type="NCBI Taxonomy" id="2282478"/>
    <lineage>
        <taxon>Bacteria</taxon>
        <taxon>Bacillati</taxon>
        <taxon>Actinomycetota</taxon>
        <taxon>Thermoleophilia</taxon>
        <taxon>Solirubrobacterales</taxon>
        <taxon>Solirubrobacteraceae</taxon>
        <taxon>Solirubrobacter</taxon>
    </lineage>
</organism>
<evidence type="ECO:0000259" key="1">
    <source>
        <dbReference type="Pfam" id="PF03551"/>
    </source>
</evidence>
<dbReference type="EMBL" id="JAPCID010000043">
    <property type="protein sequence ID" value="MDA0140660.1"/>
    <property type="molecule type" value="Genomic_DNA"/>
</dbReference>
<comment type="caution">
    <text evidence="2">The sequence shown here is derived from an EMBL/GenBank/DDBJ whole genome shotgun (WGS) entry which is preliminary data.</text>
</comment>
<evidence type="ECO:0000313" key="2">
    <source>
        <dbReference type="EMBL" id="MDA0140660.1"/>
    </source>
</evidence>
<dbReference type="InterPro" id="IPR036390">
    <property type="entry name" value="WH_DNA-bd_sf"/>
</dbReference>
<accession>A0ABT4RQA4</accession>
<keyword evidence="3" id="KW-1185">Reference proteome</keyword>
<sequence>MSLRHALLGLLAVQPATGYELAQKFDVSLGTAWHASHSQIYPELARLQEAGMVEVVGEGARNSRTYAVTPAGHDEIRTWLIEGEANRNQRNETAVRWFLLALLEPEDRRAAVERELAYTEQYVAMLRQTAEALDALPRKHPFRSTVDLGLRTSTVMQQWLREQAEEA</sequence>
<evidence type="ECO:0000313" key="3">
    <source>
        <dbReference type="Proteomes" id="UP001147700"/>
    </source>
</evidence>
<dbReference type="PANTHER" id="PTHR43252">
    <property type="entry name" value="TRANSCRIPTIONAL REGULATOR YQJI"/>
    <property type="match status" value="1"/>
</dbReference>
<feature type="domain" description="Transcription regulator PadR N-terminal" evidence="1">
    <location>
        <begin position="7"/>
        <end position="77"/>
    </location>
</feature>
<protein>
    <submittedName>
        <fullName evidence="2">PadR family transcriptional regulator</fullName>
    </submittedName>
</protein>
<dbReference type="InterPro" id="IPR036388">
    <property type="entry name" value="WH-like_DNA-bd_sf"/>
</dbReference>
<dbReference type="Proteomes" id="UP001147700">
    <property type="component" value="Unassembled WGS sequence"/>
</dbReference>
<name>A0ABT4RQA4_9ACTN</name>
<proteinExistence type="predicted"/>
<gene>
    <name evidence="2" type="ORF">OJ962_24395</name>
</gene>
<dbReference type="Gene3D" id="1.10.10.10">
    <property type="entry name" value="Winged helix-like DNA-binding domain superfamily/Winged helix DNA-binding domain"/>
    <property type="match status" value="1"/>
</dbReference>
<reference evidence="2" key="1">
    <citation type="submission" date="2022-10" db="EMBL/GenBank/DDBJ databases">
        <title>The WGS of Solirubrobacter sp. CPCC 204708.</title>
        <authorList>
            <person name="Jiang Z."/>
        </authorList>
    </citation>
    <scope>NUCLEOTIDE SEQUENCE</scope>
    <source>
        <strain evidence="2">CPCC 204708</strain>
    </source>
</reference>
<dbReference type="SUPFAM" id="SSF46785">
    <property type="entry name" value="Winged helix' DNA-binding domain"/>
    <property type="match status" value="1"/>
</dbReference>
<dbReference type="RefSeq" id="WP_202958246.1">
    <property type="nucleotide sequence ID" value="NZ_JAPCID010000043.1"/>
</dbReference>